<gene>
    <name evidence="1" type="ORF">BKK80_33785</name>
</gene>
<accession>A0ABM6FF38</accession>
<organism evidence="1 2">
    <name type="scientific">Cupriavidus malaysiensis</name>
    <dbReference type="NCBI Taxonomy" id="367825"/>
    <lineage>
        <taxon>Bacteria</taxon>
        <taxon>Pseudomonadati</taxon>
        <taxon>Pseudomonadota</taxon>
        <taxon>Betaproteobacteria</taxon>
        <taxon>Burkholderiales</taxon>
        <taxon>Burkholderiaceae</taxon>
        <taxon>Cupriavidus</taxon>
    </lineage>
</organism>
<evidence type="ECO:0000313" key="2">
    <source>
        <dbReference type="Proteomes" id="UP000177515"/>
    </source>
</evidence>
<proteinExistence type="predicted"/>
<evidence type="ECO:0008006" key="3">
    <source>
        <dbReference type="Google" id="ProtNLM"/>
    </source>
</evidence>
<reference evidence="1 2" key="1">
    <citation type="submission" date="2016-10" db="EMBL/GenBank/DDBJ databases">
        <title>Complete genome sequences of three Cupriavidus strains isolated from various Malaysian environments.</title>
        <authorList>
            <person name="Abdullah A.A.-A."/>
            <person name="Shafie N.A.H."/>
            <person name="Lau N.S."/>
        </authorList>
    </citation>
    <scope>NUCLEOTIDE SEQUENCE [LARGE SCALE GENOMIC DNA]</scope>
    <source>
        <strain evidence="1 2">USMAA1020</strain>
    </source>
</reference>
<dbReference type="Pfam" id="PF09954">
    <property type="entry name" value="DUF2188"/>
    <property type="match status" value="1"/>
</dbReference>
<evidence type="ECO:0000313" key="1">
    <source>
        <dbReference type="EMBL" id="AOZ10528.1"/>
    </source>
</evidence>
<name>A0ABM6FF38_9BURK</name>
<protein>
    <recommendedName>
        <fullName evidence="3">DUF2188 domain-containing protein</fullName>
    </recommendedName>
</protein>
<dbReference type="Proteomes" id="UP000177515">
    <property type="component" value="Chromosome 2"/>
</dbReference>
<sequence>MQIEVVAYREGWDVIYEGARYAESHHASRDDAVVAGIEKARRDGVTLVILDRDGRECARTDYSAASAGAMLP</sequence>
<keyword evidence="2" id="KW-1185">Reference proteome</keyword>
<dbReference type="EMBL" id="CP017755">
    <property type="protein sequence ID" value="AOZ10528.1"/>
    <property type="molecule type" value="Genomic_DNA"/>
</dbReference>
<dbReference type="InterPro" id="IPR018691">
    <property type="entry name" value="DUF2188"/>
</dbReference>
<dbReference type="RefSeq" id="WP_071073014.1">
    <property type="nucleotide sequence ID" value="NZ_CP017755.1"/>
</dbReference>